<dbReference type="PROSITE" id="PS51790">
    <property type="entry name" value="MSRB"/>
    <property type="match status" value="1"/>
</dbReference>
<name>A0A267H9L7_9PLAT</name>
<dbReference type="EMBL" id="NIVC01000012">
    <property type="protein sequence ID" value="PAA94252.1"/>
    <property type="molecule type" value="Genomic_DNA"/>
</dbReference>
<evidence type="ECO:0000259" key="7">
    <source>
        <dbReference type="PROSITE" id="PS51790"/>
    </source>
</evidence>
<keyword evidence="4 6" id="KW-0560">Oxidoreductase</keyword>
<accession>A0A267H9L7</accession>
<dbReference type="STRING" id="282301.A0A267H9L7"/>
<evidence type="ECO:0000256" key="5">
    <source>
        <dbReference type="ARBA" id="ARBA00048488"/>
    </source>
</evidence>
<evidence type="ECO:0000256" key="3">
    <source>
        <dbReference type="ARBA" id="ARBA00022833"/>
    </source>
</evidence>
<dbReference type="InterPro" id="IPR028427">
    <property type="entry name" value="Met_Sox_Rdtase_MsrB"/>
</dbReference>
<dbReference type="PANTHER" id="PTHR10173:SF52">
    <property type="entry name" value="METHIONINE-R-SULFOXIDE REDUCTASE B1"/>
    <property type="match status" value="1"/>
</dbReference>
<gene>
    <name evidence="8" type="ORF">BOX15_Mlig027103g1</name>
</gene>
<proteinExistence type="inferred from homology"/>
<dbReference type="SUPFAM" id="SSF51316">
    <property type="entry name" value="Mss4-like"/>
    <property type="match status" value="1"/>
</dbReference>
<keyword evidence="2 6" id="KW-0479">Metal-binding</keyword>
<dbReference type="AlphaFoldDB" id="A0A267H9L7"/>
<dbReference type="Gene3D" id="2.170.150.20">
    <property type="entry name" value="Peptide methionine sulfoxide reductase"/>
    <property type="match status" value="1"/>
</dbReference>
<dbReference type="GO" id="GO:0033743">
    <property type="term" value="F:peptide-methionine (R)-S-oxide reductase activity"/>
    <property type="evidence" value="ECO:0007669"/>
    <property type="project" value="UniProtKB-EC"/>
</dbReference>
<sequence>QLNRSLTFSKVAVALAAFANRRNGHFARSTSCNYRSFEKRTLCVMALINNNNNNNNNANCSSSSGNSSDKTNDKKLGQRTNAEWKALLPLDVYLVTRCGNTEPPYSGLYTDFFAPGVYLCACCNEALFSSDAKFSSACGWPAFFDCRDSSVKRKADSSHGMQRVEVLCANCDAHLGHVFPDGPPPTGERYCINSLALEFQPAKKPDAS</sequence>
<comment type="function">
    <text evidence="6">Methionine-sulfoxide reductase that specifically reduces methionine (R)-sulfoxide back to methionine. While in many cases methionine oxidation is the result of random oxidation following oxidative stress, methionine oxidation is also a post-translational modification that takes place on specific residues.</text>
</comment>
<dbReference type="GO" id="GO:0030091">
    <property type="term" value="P:protein repair"/>
    <property type="evidence" value="ECO:0007669"/>
    <property type="project" value="InterPro"/>
</dbReference>
<dbReference type="GO" id="GO:0046872">
    <property type="term" value="F:metal ion binding"/>
    <property type="evidence" value="ECO:0007669"/>
    <property type="project" value="UniProtKB-KW"/>
</dbReference>
<dbReference type="NCBIfam" id="TIGR00357">
    <property type="entry name" value="peptide-methionine (R)-S-oxide reductase MsrB"/>
    <property type="match status" value="1"/>
</dbReference>
<comment type="catalytic activity">
    <reaction evidence="5 6">
        <text>L-methionyl-[protein] + [thioredoxin]-disulfide + H2O = L-methionyl-(R)-S-oxide-[protein] + [thioredoxin]-dithiol</text>
        <dbReference type="Rhea" id="RHEA:24164"/>
        <dbReference type="Rhea" id="RHEA-COMP:10698"/>
        <dbReference type="Rhea" id="RHEA-COMP:10700"/>
        <dbReference type="Rhea" id="RHEA-COMP:12313"/>
        <dbReference type="Rhea" id="RHEA-COMP:12314"/>
        <dbReference type="ChEBI" id="CHEBI:15377"/>
        <dbReference type="ChEBI" id="CHEBI:16044"/>
        <dbReference type="ChEBI" id="CHEBI:29950"/>
        <dbReference type="ChEBI" id="CHEBI:45764"/>
        <dbReference type="ChEBI" id="CHEBI:50058"/>
        <dbReference type="EC" id="1.8.4.12"/>
    </reaction>
</comment>
<protein>
    <recommendedName>
        <fullName evidence="6">Peptide-methionine (R)-S-oxide reductase</fullName>
        <ecNumber evidence="6">1.8.4.12</ecNumber>
    </recommendedName>
</protein>
<evidence type="ECO:0000313" key="8">
    <source>
        <dbReference type="EMBL" id="PAA94252.1"/>
    </source>
</evidence>
<dbReference type="GO" id="GO:0006979">
    <property type="term" value="P:response to oxidative stress"/>
    <property type="evidence" value="ECO:0007669"/>
    <property type="project" value="InterPro"/>
</dbReference>
<dbReference type="InterPro" id="IPR002579">
    <property type="entry name" value="Met_Sox_Rdtase_MsrB_dom"/>
</dbReference>
<dbReference type="OrthoDB" id="44061at2759"/>
<dbReference type="InterPro" id="IPR011057">
    <property type="entry name" value="Mss4-like_sf"/>
</dbReference>
<dbReference type="PANTHER" id="PTHR10173">
    <property type="entry name" value="METHIONINE SULFOXIDE REDUCTASE"/>
    <property type="match status" value="1"/>
</dbReference>
<comment type="similarity">
    <text evidence="1 6">Belongs to the MsrB Met sulfoxide reductase family.</text>
</comment>
<organism evidence="8 9">
    <name type="scientific">Macrostomum lignano</name>
    <dbReference type="NCBI Taxonomy" id="282301"/>
    <lineage>
        <taxon>Eukaryota</taxon>
        <taxon>Metazoa</taxon>
        <taxon>Spiralia</taxon>
        <taxon>Lophotrochozoa</taxon>
        <taxon>Platyhelminthes</taxon>
        <taxon>Rhabditophora</taxon>
        <taxon>Macrostomorpha</taxon>
        <taxon>Macrostomida</taxon>
        <taxon>Macrostomidae</taxon>
        <taxon>Macrostomum</taxon>
    </lineage>
</organism>
<evidence type="ECO:0000256" key="4">
    <source>
        <dbReference type="ARBA" id="ARBA00023002"/>
    </source>
</evidence>
<dbReference type="Pfam" id="PF01641">
    <property type="entry name" value="SelR"/>
    <property type="match status" value="1"/>
</dbReference>
<dbReference type="Proteomes" id="UP000215902">
    <property type="component" value="Unassembled WGS sequence"/>
</dbReference>
<dbReference type="GO" id="GO:0005737">
    <property type="term" value="C:cytoplasm"/>
    <property type="evidence" value="ECO:0007669"/>
    <property type="project" value="TreeGrafter"/>
</dbReference>
<evidence type="ECO:0000256" key="1">
    <source>
        <dbReference type="ARBA" id="ARBA00007174"/>
    </source>
</evidence>
<evidence type="ECO:0000256" key="2">
    <source>
        <dbReference type="ARBA" id="ARBA00022723"/>
    </source>
</evidence>
<evidence type="ECO:0000256" key="6">
    <source>
        <dbReference type="RuleBase" id="RU365044"/>
    </source>
</evidence>
<keyword evidence="9" id="KW-1185">Reference proteome</keyword>
<comment type="cofactor">
    <cofactor evidence="6">
        <name>Zn(2+)</name>
        <dbReference type="ChEBI" id="CHEBI:29105"/>
    </cofactor>
    <text evidence="6">Binds 1 zinc ion per subunit.</text>
</comment>
<evidence type="ECO:0000313" key="9">
    <source>
        <dbReference type="Proteomes" id="UP000215902"/>
    </source>
</evidence>
<feature type="domain" description="MsrB" evidence="7">
    <location>
        <begin position="81"/>
        <end position="202"/>
    </location>
</feature>
<comment type="caution">
    <text evidence="8">The sequence shown here is derived from an EMBL/GenBank/DDBJ whole genome shotgun (WGS) entry which is preliminary data.</text>
</comment>
<feature type="non-terminal residue" evidence="8">
    <location>
        <position position="1"/>
    </location>
</feature>
<keyword evidence="3 6" id="KW-0862">Zinc</keyword>
<dbReference type="EC" id="1.8.4.12" evidence="6"/>
<dbReference type="FunFam" id="2.170.150.20:FF:000001">
    <property type="entry name" value="Peptide methionine sulfoxide reductase MsrB"/>
    <property type="match status" value="1"/>
</dbReference>
<reference evidence="8 9" key="1">
    <citation type="submission" date="2017-06" db="EMBL/GenBank/DDBJ databases">
        <title>A platform for efficient transgenesis in Macrostomum lignano, a flatworm model organism for stem cell research.</title>
        <authorList>
            <person name="Berezikov E."/>
        </authorList>
    </citation>
    <scope>NUCLEOTIDE SEQUENCE [LARGE SCALE GENOMIC DNA]</scope>
    <source>
        <strain evidence="8">DV1</strain>
        <tissue evidence="8">Whole organism</tissue>
    </source>
</reference>